<evidence type="ECO:0000313" key="3">
    <source>
        <dbReference type="Proteomes" id="UP001139521"/>
    </source>
</evidence>
<keyword evidence="3" id="KW-1185">Reference proteome</keyword>
<dbReference type="GO" id="GO:0000731">
    <property type="term" value="P:DNA synthesis involved in DNA repair"/>
    <property type="evidence" value="ECO:0007669"/>
    <property type="project" value="TreeGrafter"/>
</dbReference>
<dbReference type="Pfam" id="PF13304">
    <property type="entry name" value="AAA_21"/>
    <property type="match status" value="1"/>
</dbReference>
<dbReference type="InterPro" id="IPR003959">
    <property type="entry name" value="ATPase_AAA_core"/>
</dbReference>
<dbReference type="InterPro" id="IPR027417">
    <property type="entry name" value="P-loop_NTPase"/>
</dbReference>
<organism evidence="2 3">
    <name type="scientific">Zunongwangia pacifica</name>
    <dbReference type="NCBI Taxonomy" id="2911062"/>
    <lineage>
        <taxon>Bacteria</taxon>
        <taxon>Pseudomonadati</taxon>
        <taxon>Bacteroidota</taxon>
        <taxon>Flavobacteriia</taxon>
        <taxon>Flavobacteriales</taxon>
        <taxon>Flavobacteriaceae</taxon>
        <taxon>Zunongwangia</taxon>
    </lineage>
</organism>
<dbReference type="PIRSF" id="PIRSF029347">
    <property type="entry name" value="RecF"/>
    <property type="match status" value="1"/>
</dbReference>
<dbReference type="EMBL" id="JAKHSK010000040">
    <property type="protein sequence ID" value="MCL6220407.1"/>
    <property type="molecule type" value="Genomic_DNA"/>
</dbReference>
<dbReference type="Proteomes" id="UP001139521">
    <property type="component" value="Unassembled WGS sequence"/>
</dbReference>
<dbReference type="PANTHER" id="PTHR32182">
    <property type="entry name" value="DNA REPLICATION AND REPAIR PROTEIN RECF"/>
    <property type="match status" value="1"/>
</dbReference>
<evidence type="ECO:0000313" key="2">
    <source>
        <dbReference type="EMBL" id="MCL6220407.1"/>
    </source>
</evidence>
<evidence type="ECO:0000259" key="1">
    <source>
        <dbReference type="Pfam" id="PF13304"/>
    </source>
</evidence>
<gene>
    <name evidence="2" type="ORF">L1967_19120</name>
</gene>
<sequence length="354" mass="40419">MDYIKIKGYKSIKDIHLDIGAINVLIGANGSGKSNFISFFEFLNALQDRRLQEYIALRGGTEKMLHKGSENTEIIQFETSFGNGINGYKATLKLGDENFIFANEYLIYRGNEGRDISSFGTEARIKSTDNYRAKYVINHLNSFRKYHFHDTSKNSPFSQMSNIVNDQYYLYEEGSNLSAFLYFIHENHKVVYNRIVQTIQSIAPYFSDFFFQPNKEGFIRLQWRSKYSSTVYGASDLSDGTIRFIALTVLFMQPELPSSIIIDEPELGLHPFAISKLAGMIKSIAAKNVQVIVATQSADLVNHFLPEDIVTVDLKDGESHFNRLDDDNLKEWLDVYSVGDLWQRNILTGGQPNR</sequence>
<dbReference type="RefSeq" id="WP_249603106.1">
    <property type="nucleotide sequence ID" value="NZ_JAKHSK010000040.1"/>
</dbReference>
<dbReference type="PANTHER" id="PTHR32182:SF22">
    <property type="entry name" value="ATP-DEPENDENT ENDONUCLEASE, OLD FAMILY-RELATED"/>
    <property type="match status" value="1"/>
</dbReference>
<name>A0A9X1ZSU6_9FLAO</name>
<dbReference type="SUPFAM" id="SSF52540">
    <property type="entry name" value="P-loop containing nucleoside triphosphate hydrolases"/>
    <property type="match status" value="1"/>
</dbReference>
<dbReference type="GO" id="GO:0005524">
    <property type="term" value="F:ATP binding"/>
    <property type="evidence" value="ECO:0007669"/>
    <property type="project" value="InterPro"/>
</dbReference>
<dbReference type="GO" id="GO:0016887">
    <property type="term" value="F:ATP hydrolysis activity"/>
    <property type="evidence" value="ECO:0007669"/>
    <property type="project" value="InterPro"/>
</dbReference>
<dbReference type="GO" id="GO:0006302">
    <property type="term" value="P:double-strand break repair"/>
    <property type="evidence" value="ECO:0007669"/>
    <property type="project" value="TreeGrafter"/>
</dbReference>
<dbReference type="CDD" id="cd00267">
    <property type="entry name" value="ABC_ATPase"/>
    <property type="match status" value="1"/>
</dbReference>
<proteinExistence type="predicted"/>
<accession>A0A9X1ZSU6</accession>
<protein>
    <submittedName>
        <fullName evidence="2">AAA family ATPase</fullName>
    </submittedName>
</protein>
<dbReference type="Gene3D" id="3.40.50.300">
    <property type="entry name" value="P-loop containing nucleotide triphosphate hydrolases"/>
    <property type="match status" value="1"/>
</dbReference>
<feature type="domain" description="ATPase AAA-type core" evidence="1">
    <location>
        <begin position="22"/>
        <end position="301"/>
    </location>
</feature>
<dbReference type="AlphaFoldDB" id="A0A9X1ZSU6"/>
<dbReference type="InterPro" id="IPR014555">
    <property type="entry name" value="RecF-like"/>
</dbReference>
<comment type="caution">
    <text evidence="2">The sequence shown here is derived from an EMBL/GenBank/DDBJ whole genome shotgun (WGS) entry which is preliminary data.</text>
</comment>
<reference evidence="2" key="1">
    <citation type="submission" date="2022-01" db="EMBL/GenBank/DDBJ databases">
        <title>Genome sequencing of Zunongwangia sp. M21534 genome.</title>
        <authorList>
            <person name="Chen Y."/>
            <person name="Dong C."/>
            <person name="Shao Z."/>
        </authorList>
    </citation>
    <scope>NUCLEOTIDE SEQUENCE</scope>
    <source>
        <strain evidence="2">MCCC M21534</strain>
    </source>
</reference>